<proteinExistence type="predicted"/>
<dbReference type="PANTHER" id="PTHR34415:SF1">
    <property type="entry name" value="INTEGRASE CATALYTIC DOMAIN-CONTAINING PROTEIN"/>
    <property type="match status" value="1"/>
</dbReference>
<feature type="compositionally biased region" description="Polar residues" evidence="1">
    <location>
        <begin position="710"/>
        <end position="721"/>
    </location>
</feature>
<keyword evidence="3" id="KW-1185">Reference proteome</keyword>
<organism evidence="2">
    <name type="scientific">Oppiella nova</name>
    <dbReference type="NCBI Taxonomy" id="334625"/>
    <lineage>
        <taxon>Eukaryota</taxon>
        <taxon>Metazoa</taxon>
        <taxon>Ecdysozoa</taxon>
        <taxon>Arthropoda</taxon>
        <taxon>Chelicerata</taxon>
        <taxon>Arachnida</taxon>
        <taxon>Acari</taxon>
        <taxon>Acariformes</taxon>
        <taxon>Sarcoptiformes</taxon>
        <taxon>Oribatida</taxon>
        <taxon>Brachypylina</taxon>
        <taxon>Oppioidea</taxon>
        <taxon>Oppiidae</taxon>
        <taxon>Oppiella</taxon>
    </lineage>
</organism>
<dbReference type="PANTHER" id="PTHR34415">
    <property type="entry name" value="INTEGRASE CATALYTIC DOMAIN-CONTAINING PROTEIN"/>
    <property type="match status" value="1"/>
</dbReference>
<dbReference type="EMBL" id="CAJPVJ010009806">
    <property type="protein sequence ID" value="CAG2172829.1"/>
    <property type="molecule type" value="Genomic_DNA"/>
</dbReference>
<evidence type="ECO:0000313" key="2">
    <source>
        <dbReference type="EMBL" id="CAD7655642.1"/>
    </source>
</evidence>
<dbReference type="EMBL" id="OC924631">
    <property type="protein sequence ID" value="CAD7655642.1"/>
    <property type="molecule type" value="Genomic_DNA"/>
</dbReference>
<gene>
    <name evidence="2" type="ORF">ONB1V03_LOCUS12285</name>
</gene>
<feature type="region of interest" description="Disordered" evidence="1">
    <location>
        <begin position="617"/>
        <end position="645"/>
    </location>
</feature>
<accession>A0A7R9M8M1</accession>
<name>A0A7R9M8M1_9ACAR</name>
<dbReference type="AlphaFoldDB" id="A0A7R9M8M1"/>
<sequence>MSGQVFDEYFREGCGCHRKCNERFPKFMAFEAHLDALDADQYCPDHINHQHLLLLGAMNSLVQNHPTTIAKEHRPKDRKNARTQFRFRGQEVCRKFFLFVFGCGEKRVKNVMKQFLNSGISPKAHESAQSTKEIIKSDANHQRRDAVVFIRNYAEQHALQLAGRYVAPDGAVKDLFLLPAVANMTRKYIYDQYMICCRDLKREGVSFALWGALWDWLCPNVMVPKNKYEICRECREHQYIISKPEPLNENRKLRSTERYIHHLSQIHHELSYYKSLVDACKQALLQCQTPTPTSGGVVPAMDRPYPSSMHYTFDWYTTVSLPYASRLSSVYFHSSYKVSLFGVCVEPLEKFYLYIIPEFIVGNGDKLPDITVSLINHFFTNYALNETQTYCHFGDNCVQQSKNNHILSYFMWRSVTGLNEKIILSYMPSGHSRCWNDLFMGVFKKKFRNCDINSLQDVYQIAERCCGPSNAITPILVGNDSGDIEFPLLDWNDKFSHINNLDANILMANNHFEISNEVPGLVLCRRLVNSDTISYALIANEDLESISGDLPECLEIEGMPFERRKYLFDTISEFTPNKYHSLICADPEMDSIGPNIIRVDANDSNTRKSIFTPKNKKIKVEKKESKSSSVGESGSKRKRAGPPKCSYCKGVGHRERIFGKTTCPKKKRDSLLLTNTSATGVSTLITAVPTQLMTAEVGAGDGGEVRTKQLKQSLDTDSTQE</sequence>
<feature type="region of interest" description="Disordered" evidence="1">
    <location>
        <begin position="698"/>
        <end position="721"/>
    </location>
</feature>
<dbReference type="OrthoDB" id="6503837at2759"/>
<protein>
    <submittedName>
        <fullName evidence="2">Uncharacterized protein</fullName>
    </submittedName>
</protein>
<reference evidence="2" key="1">
    <citation type="submission" date="2020-11" db="EMBL/GenBank/DDBJ databases">
        <authorList>
            <person name="Tran Van P."/>
        </authorList>
    </citation>
    <scope>NUCLEOTIDE SEQUENCE</scope>
</reference>
<dbReference type="Proteomes" id="UP000728032">
    <property type="component" value="Unassembled WGS sequence"/>
</dbReference>
<evidence type="ECO:0000256" key="1">
    <source>
        <dbReference type="SAM" id="MobiDB-lite"/>
    </source>
</evidence>
<evidence type="ECO:0000313" key="3">
    <source>
        <dbReference type="Proteomes" id="UP000728032"/>
    </source>
</evidence>